<protein>
    <submittedName>
        <fullName evidence="9">Alpha-S2-casein-like A</fullName>
    </submittedName>
</protein>
<dbReference type="GO" id="GO:0035375">
    <property type="term" value="F:zymogen binding"/>
    <property type="evidence" value="ECO:0007669"/>
    <property type="project" value="TreeGrafter"/>
</dbReference>
<dbReference type="InParanoid" id="A0A1S3FGU9"/>
<accession>A0A1S3FGU9</accession>
<evidence type="ECO:0000256" key="4">
    <source>
        <dbReference type="ARBA" id="ARBA00022525"/>
    </source>
</evidence>
<dbReference type="GeneID" id="105988439"/>
<dbReference type="KEGG" id="dord:105988439"/>
<keyword evidence="8" id="KW-1185">Reference proteome</keyword>
<evidence type="ECO:0000313" key="8">
    <source>
        <dbReference type="Proteomes" id="UP000081671"/>
    </source>
</evidence>
<evidence type="ECO:0000256" key="3">
    <source>
        <dbReference type="ARBA" id="ARBA00010179"/>
    </source>
</evidence>
<organism evidence="8 9">
    <name type="scientific">Dipodomys ordii</name>
    <name type="common">Ord's kangaroo rat</name>
    <dbReference type="NCBI Taxonomy" id="10020"/>
    <lineage>
        <taxon>Eukaryota</taxon>
        <taxon>Metazoa</taxon>
        <taxon>Chordata</taxon>
        <taxon>Craniata</taxon>
        <taxon>Vertebrata</taxon>
        <taxon>Euteleostomi</taxon>
        <taxon>Mammalia</taxon>
        <taxon>Eutheria</taxon>
        <taxon>Euarchontoglires</taxon>
        <taxon>Glires</taxon>
        <taxon>Rodentia</taxon>
        <taxon>Castorimorpha</taxon>
        <taxon>Heteromyidae</taxon>
        <taxon>Dipodomyinae</taxon>
        <taxon>Dipodomys</taxon>
    </lineage>
</organism>
<proteinExistence type="inferred from homology"/>
<evidence type="ECO:0000313" key="9">
    <source>
        <dbReference type="RefSeq" id="XP_012875530.1"/>
    </source>
</evidence>
<dbReference type="GO" id="GO:0042803">
    <property type="term" value="F:protein homodimerization activity"/>
    <property type="evidence" value="ECO:0007669"/>
    <property type="project" value="TreeGrafter"/>
</dbReference>
<sequence>MKFFIFTCILAVALANHEQNQDSFSEESDEATNEKYEQTEEAKANVKVLNKIRQFYQDVFFPLYGQVHPQQVAMNTWNHATESTCCNSPSQKKEFCCAVEKILKKISDMIKINQVYQTTPQQYFQAFYPQPTVVYPWNSMKQYTNSYIPIENKNAQVVQKLNFFQCLQTLHQSQIVMNLWSQIQICAQPMVAMLQYKQKKDMAENVAQNKMKQVIWLQNQVPVHQYQKIFNPWNHGLINPEQVVFPLIVFDVRNFCELDSGFLIFMLF</sequence>
<comment type="subcellular location">
    <subcellularLocation>
        <location evidence="2">Secreted</location>
    </subcellularLocation>
</comment>
<dbReference type="RefSeq" id="XP_012875530.1">
    <property type="nucleotide sequence ID" value="XM_013020076.1"/>
</dbReference>
<dbReference type="PANTHER" id="PTHR16656:SF7">
    <property type="entry name" value="ALPHA-S2-CASEIN-LIKE A"/>
    <property type="match status" value="1"/>
</dbReference>
<name>A0A1S3FGU9_DIPOR</name>
<evidence type="ECO:0000256" key="5">
    <source>
        <dbReference type="ARBA" id="ARBA00022729"/>
    </source>
</evidence>
<keyword evidence="5 7" id="KW-0732">Signal</keyword>
<dbReference type="AlphaFoldDB" id="A0A1S3FGU9"/>
<dbReference type="FunCoup" id="A0A1S3FGU9">
    <property type="interactions" value="2"/>
</dbReference>
<dbReference type="GO" id="GO:0005615">
    <property type="term" value="C:extracellular space"/>
    <property type="evidence" value="ECO:0007669"/>
    <property type="project" value="TreeGrafter"/>
</dbReference>
<feature type="signal peptide" evidence="7">
    <location>
        <begin position="1"/>
        <end position="15"/>
    </location>
</feature>
<dbReference type="Proteomes" id="UP000081671">
    <property type="component" value="Unplaced"/>
</dbReference>
<keyword evidence="6" id="KW-0494">Milk protein</keyword>
<gene>
    <name evidence="9" type="primary">LOC105988439</name>
</gene>
<reference evidence="9" key="1">
    <citation type="submission" date="2025-08" db="UniProtKB">
        <authorList>
            <consortium name="RefSeq"/>
        </authorList>
    </citation>
    <scope>IDENTIFICATION</scope>
    <source>
        <tissue evidence="9">Kidney</tissue>
    </source>
</reference>
<comment type="similarity">
    <text evidence="3">Belongs to the alpha-casein family.</text>
</comment>
<keyword evidence="4" id="KW-0964">Secreted</keyword>
<dbReference type="InterPro" id="IPR011175">
    <property type="entry name" value="Alpha-s2_casein"/>
</dbReference>
<comment type="function">
    <text evidence="1">Important role in the capacity of milk to transport calcium phosphate.</text>
</comment>
<dbReference type="OrthoDB" id="9564348at2759"/>
<dbReference type="PIRSF" id="PIRSF002371">
    <property type="entry name" value="Alpha-s2-casein"/>
    <property type="match status" value="1"/>
</dbReference>
<evidence type="ECO:0000256" key="7">
    <source>
        <dbReference type="SAM" id="SignalP"/>
    </source>
</evidence>
<evidence type="ECO:0000256" key="1">
    <source>
        <dbReference type="ARBA" id="ARBA00003383"/>
    </source>
</evidence>
<dbReference type="PANTHER" id="PTHR16656">
    <property type="entry name" value="ALPHA-S2-CASEIN-LIKE B"/>
    <property type="match status" value="1"/>
</dbReference>
<evidence type="ECO:0000256" key="2">
    <source>
        <dbReference type="ARBA" id="ARBA00004613"/>
    </source>
</evidence>
<evidence type="ECO:0000256" key="6">
    <source>
        <dbReference type="ARBA" id="ARBA00022743"/>
    </source>
</evidence>
<feature type="chain" id="PRO_5012390649" evidence="7">
    <location>
        <begin position="16"/>
        <end position="268"/>
    </location>
</feature>